<protein>
    <recommendedName>
        <fullName evidence="5">Protein kinase domain-containing protein</fullName>
    </recommendedName>
</protein>
<dbReference type="Gene3D" id="1.10.510.10">
    <property type="entry name" value="Transferase(Phosphotransferase) domain 1"/>
    <property type="match status" value="1"/>
</dbReference>
<keyword evidence="7" id="KW-1185">Reference proteome</keyword>
<dbReference type="InterPro" id="IPR001245">
    <property type="entry name" value="Ser-Thr/Tyr_kinase_cat_dom"/>
</dbReference>
<comment type="subcellular location">
    <subcellularLocation>
        <location evidence="1">Cell membrane</location>
        <topology evidence="1">Lipid-anchor</topology>
    </subcellularLocation>
</comment>
<organism evidence="6 7">
    <name type="scientific">Gossypium darwinii</name>
    <name type="common">Darwin's cotton</name>
    <name type="synonym">Gossypium barbadense var. darwinii</name>
    <dbReference type="NCBI Taxonomy" id="34276"/>
    <lineage>
        <taxon>Eukaryota</taxon>
        <taxon>Viridiplantae</taxon>
        <taxon>Streptophyta</taxon>
        <taxon>Embryophyta</taxon>
        <taxon>Tracheophyta</taxon>
        <taxon>Spermatophyta</taxon>
        <taxon>Magnoliopsida</taxon>
        <taxon>eudicotyledons</taxon>
        <taxon>Gunneridae</taxon>
        <taxon>Pentapetalae</taxon>
        <taxon>rosids</taxon>
        <taxon>malvids</taxon>
        <taxon>Malvales</taxon>
        <taxon>Malvaceae</taxon>
        <taxon>Malvoideae</taxon>
        <taxon>Gossypium</taxon>
    </lineage>
</organism>
<dbReference type="Proteomes" id="UP000323506">
    <property type="component" value="Chromosome D11"/>
</dbReference>
<name>A0A5D2ANI6_GOSDA</name>
<dbReference type="GO" id="GO:0005886">
    <property type="term" value="C:plasma membrane"/>
    <property type="evidence" value="ECO:0007669"/>
    <property type="project" value="UniProtKB-SubCell"/>
</dbReference>
<evidence type="ECO:0000259" key="5">
    <source>
        <dbReference type="PROSITE" id="PS50011"/>
    </source>
</evidence>
<keyword evidence="4" id="KW-0449">Lipoprotein</keyword>
<dbReference type="EMBL" id="CM017711">
    <property type="protein sequence ID" value="TYG45545.1"/>
    <property type="molecule type" value="Genomic_DNA"/>
</dbReference>
<keyword evidence="3" id="KW-0472">Membrane</keyword>
<reference evidence="6 7" key="1">
    <citation type="submission" date="2019-06" db="EMBL/GenBank/DDBJ databases">
        <title>WGS assembly of Gossypium darwinii.</title>
        <authorList>
            <person name="Chen Z.J."/>
            <person name="Sreedasyam A."/>
            <person name="Ando A."/>
            <person name="Song Q."/>
            <person name="De L."/>
            <person name="Hulse-Kemp A."/>
            <person name="Ding M."/>
            <person name="Ye W."/>
            <person name="Kirkbride R."/>
            <person name="Jenkins J."/>
            <person name="Plott C."/>
            <person name="Lovell J."/>
            <person name="Lin Y.-M."/>
            <person name="Vaughn R."/>
            <person name="Liu B."/>
            <person name="Li W."/>
            <person name="Simpson S."/>
            <person name="Scheffler B."/>
            <person name="Saski C."/>
            <person name="Grover C."/>
            <person name="Hu G."/>
            <person name="Conover J."/>
            <person name="Carlson J."/>
            <person name="Shu S."/>
            <person name="Boston L."/>
            <person name="Williams M."/>
            <person name="Peterson D."/>
            <person name="Mcgee K."/>
            <person name="Jones D."/>
            <person name="Wendel J."/>
            <person name="Stelly D."/>
            <person name="Grimwood J."/>
            <person name="Schmutz J."/>
        </authorList>
    </citation>
    <scope>NUCLEOTIDE SEQUENCE [LARGE SCALE GENOMIC DNA]</scope>
    <source>
        <strain evidence="6">1808015.09</strain>
    </source>
</reference>
<dbReference type="Pfam" id="PF07714">
    <property type="entry name" value="PK_Tyr_Ser-Thr"/>
    <property type="match status" value="1"/>
</dbReference>
<dbReference type="GO" id="GO:0004674">
    <property type="term" value="F:protein serine/threonine kinase activity"/>
    <property type="evidence" value="ECO:0007669"/>
    <property type="project" value="UniProtKB-KW"/>
</dbReference>
<dbReference type="GO" id="GO:0005524">
    <property type="term" value="F:ATP binding"/>
    <property type="evidence" value="ECO:0007669"/>
    <property type="project" value="InterPro"/>
</dbReference>
<evidence type="ECO:0000313" key="6">
    <source>
        <dbReference type="EMBL" id="TYG45545.1"/>
    </source>
</evidence>
<dbReference type="AlphaFoldDB" id="A0A5D2ANI6"/>
<dbReference type="SUPFAM" id="SSF56112">
    <property type="entry name" value="Protein kinase-like (PK-like)"/>
    <property type="match status" value="1"/>
</dbReference>
<feature type="domain" description="Protein kinase" evidence="5">
    <location>
        <begin position="1"/>
        <end position="107"/>
    </location>
</feature>
<dbReference type="InterPro" id="IPR000719">
    <property type="entry name" value="Prot_kinase_dom"/>
</dbReference>
<accession>A0A5D2ANI6</accession>
<proteinExistence type="predicted"/>
<evidence type="ECO:0000256" key="2">
    <source>
        <dbReference type="ARBA" id="ARBA00022527"/>
    </source>
</evidence>
<evidence type="ECO:0000313" key="7">
    <source>
        <dbReference type="Proteomes" id="UP000323506"/>
    </source>
</evidence>
<dbReference type="InterPro" id="IPR011009">
    <property type="entry name" value="Kinase-like_dom_sf"/>
</dbReference>
<keyword evidence="2" id="KW-0418">Kinase</keyword>
<evidence type="ECO:0000256" key="3">
    <source>
        <dbReference type="ARBA" id="ARBA00023136"/>
    </source>
</evidence>
<gene>
    <name evidence="6" type="ORF">ES288_D11G183100v1</name>
</gene>
<sequence>MAPEYAMLGELTEKSDVYSFGIVLFEVLFGRRQYDSTLPKKKQYLFDWAMESLSQGTIYHAIDPYLKGRIAPECLNKYLEIASSCVHFMGNGRPAMGEVEVTLELALELQERADSEMGRIYLSGEFMYEEALFSAFIRNFAGLDSHNYSEFDSDLSDSDSNNVEN</sequence>
<dbReference type="PROSITE" id="PS50011">
    <property type="entry name" value="PROTEIN_KINASE_DOM"/>
    <property type="match status" value="1"/>
</dbReference>
<dbReference type="PANTHER" id="PTHR47985">
    <property type="entry name" value="OS07G0668900 PROTEIN"/>
    <property type="match status" value="1"/>
</dbReference>
<evidence type="ECO:0000256" key="4">
    <source>
        <dbReference type="ARBA" id="ARBA00023288"/>
    </source>
</evidence>
<evidence type="ECO:0000256" key="1">
    <source>
        <dbReference type="ARBA" id="ARBA00004193"/>
    </source>
</evidence>
<keyword evidence="2" id="KW-0808">Transferase</keyword>
<keyword evidence="2" id="KW-0723">Serine/threonine-protein kinase</keyword>